<reference evidence="2 3" key="1">
    <citation type="submission" date="2019-11" db="EMBL/GenBank/DDBJ databases">
        <title>Complete genome sequence of Corynebacterium kalinowskii 1959, a novel Corynebacterium species isolated from soil of a small paddock in Vilsendorf, Germany.</title>
        <authorList>
            <person name="Schaffert L."/>
            <person name="Ruwe M."/>
            <person name="Milse J."/>
            <person name="Hanuschka K."/>
            <person name="Ortseifen V."/>
            <person name="Droste J."/>
            <person name="Brandt D."/>
            <person name="Schlueter L."/>
            <person name="Kutter Y."/>
            <person name="Vinke S."/>
            <person name="Viehoefer P."/>
            <person name="Jacob L."/>
            <person name="Luebke N.-C."/>
            <person name="Schulte-Berndt E."/>
            <person name="Hain C."/>
            <person name="Linder M."/>
            <person name="Schmidt P."/>
            <person name="Wollenschlaeger L."/>
            <person name="Luttermann T."/>
            <person name="Thieme E."/>
            <person name="Hassa J."/>
            <person name="Haak M."/>
            <person name="Wittchen M."/>
            <person name="Mentz A."/>
            <person name="Persicke M."/>
            <person name="Busche T."/>
            <person name="Ruckert C."/>
        </authorList>
    </citation>
    <scope>NUCLEOTIDE SEQUENCE [LARGE SCALE GENOMIC DNA]</scope>
    <source>
        <strain evidence="2 3">2039</strain>
    </source>
</reference>
<keyword evidence="3" id="KW-1185">Reference proteome</keyword>
<organism evidence="2 3">
    <name type="scientific">Corynebacterium occultum</name>
    <dbReference type="NCBI Taxonomy" id="2675219"/>
    <lineage>
        <taxon>Bacteria</taxon>
        <taxon>Bacillati</taxon>
        <taxon>Actinomycetota</taxon>
        <taxon>Actinomycetes</taxon>
        <taxon>Mycobacteriales</taxon>
        <taxon>Corynebacteriaceae</taxon>
        <taxon>Corynebacterium</taxon>
    </lineage>
</organism>
<evidence type="ECO:0000259" key="1">
    <source>
        <dbReference type="Pfam" id="PF13785"/>
    </source>
</evidence>
<name>A0A6B8W464_9CORY</name>
<dbReference type="RefSeq" id="WP_197088356.1">
    <property type="nucleotide sequence ID" value="NZ_CP046455.1"/>
</dbReference>
<dbReference type="EMBL" id="CP046455">
    <property type="protein sequence ID" value="QGU08334.1"/>
    <property type="molecule type" value="Genomic_DNA"/>
</dbReference>
<evidence type="ECO:0000313" key="2">
    <source>
        <dbReference type="EMBL" id="QGU08334.1"/>
    </source>
</evidence>
<dbReference type="KEGG" id="cok:COCCU_12170"/>
<dbReference type="InterPro" id="IPR025235">
    <property type="entry name" value="DUF4178"/>
</dbReference>
<evidence type="ECO:0000313" key="3">
    <source>
        <dbReference type="Proteomes" id="UP000424462"/>
    </source>
</evidence>
<dbReference type="Proteomes" id="UP000424462">
    <property type="component" value="Chromosome"/>
</dbReference>
<gene>
    <name evidence="2" type="ORF">COCCU_12170</name>
</gene>
<feature type="domain" description="DUF4178" evidence="1">
    <location>
        <begin position="111"/>
        <end position="264"/>
    </location>
</feature>
<protein>
    <recommendedName>
        <fullName evidence="1">DUF4178 domain-containing protein</fullName>
    </recommendedName>
</protein>
<proteinExistence type="predicted"/>
<dbReference type="AlphaFoldDB" id="A0A6B8W464"/>
<accession>A0A6B8W464</accession>
<sequence>MNIWLWLVLAVLVVAVIGLWYGLAGRQRQQVEETKEFLGPNLGGGGVPEAPEEVWREGEEGWVDDAEEVSRRNNAQFQAPPQHSEVPQPELNVSFEGVQGADKFGPTVLAAGAHVIFEGTRYLVAGTGALKVGGLDTEGKADPDQPEPRIWYEHMLQGGTGSRWISVEDIEGRIRLGWWENRPDLMVDETDTEVSADGVTYRRGDAGDALFAVSGLSGAVTQGQYFFTDFHADEAVEASAHPLLRLETWGVEAKPGASLGRYISHDQLVVEAPQPEA</sequence>
<dbReference type="Pfam" id="PF13785">
    <property type="entry name" value="DUF4178"/>
    <property type="match status" value="1"/>
</dbReference>